<keyword evidence="5 6" id="KW-0408">Iron</keyword>
<dbReference type="InterPro" id="IPR002401">
    <property type="entry name" value="Cyt_P450_E_grp-I"/>
</dbReference>
<dbReference type="CDD" id="cd11062">
    <property type="entry name" value="CYP58-like"/>
    <property type="match status" value="1"/>
</dbReference>
<keyword evidence="6" id="KW-0349">Heme</keyword>
<reference evidence="8 9" key="1">
    <citation type="submission" date="2024-07" db="EMBL/GenBank/DDBJ databases">
        <title>Section-level genome sequencing and comparative genomics of Aspergillus sections Usti and Cavernicolus.</title>
        <authorList>
            <consortium name="Lawrence Berkeley National Laboratory"/>
            <person name="Nybo J.L."/>
            <person name="Vesth T.C."/>
            <person name="Theobald S."/>
            <person name="Frisvad J.C."/>
            <person name="Larsen T.O."/>
            <person name="Kjaerboelling I."/>
            <person name="Rothschild-Mancinelli K."/>
            <person name="Lyhne E.K."/>
            <person name="Kogle M.E."/>
            <person name="Barry K."/>
            <person name="Clum A."/>
            <person name="Na H."/>
            <person name="Ledsgaard L."/>
            <person name="Lin J."/>
            <person name="Lipzen A."/>
            <person name="Kuo A."/>
            <person name="Riley R."/>
            <person name="Mondo S."/>
            <person name="Labutti K."/>
            <person name="Haridas S."/>
            <person name="Pangalinan J."/>
            <person name="Salamov A.A."/>
            <person name="Simmons B.A."/>
            <person name="Magnuson J.K."/>
            <person name="Chen J."/>
            <person name="Drula E."/>
            <person name="Henrissat B."/>
            <person name="Wiebenga A."/>
            <person name="Lubbers R.J."/>
            <person name="Gomes A.C."/>
            <person name="Makela M.R."/>
            <person name="Stajich J."/>
            <person name="Grigoriev I.V."/>
            <person name="Mortensen U.H."/>
            <person name="De Vries R.P."/>
            <person name="Baker S.E."/>
            <person name="Andersen M.R."/>
        </authorList>
    </citation>
    <scope>NUCLEOTIDE SEQUENCE [LARGE SCALE GENOMIC DNA]</scope>
    <source>
        <strain evidence="8 9">CBS 123904</strain>
    </source>
</reference>
<keyword evidence="4 6" id="KW-0560">Oxidoreductase</keyword>
<keyword evidence="7" id="KW-1133">Transmembrane helix</keyword>
<comment type="similarity">
    <text evidence="2 6">Belongs to the cytochrome P450 family.</text>
</comment>
<keyword evidence="7" id="KW-0812">Transmembrane</keyword>
<feature type="transmembrane region" description="Helical" evidence="7">
    <location>
        <begin position="20"/>
        <end position="38"/>
    </location>
</feature>
<dbReference type="Pfam" id="PF00067">
    <property type="entry name" value="p450"/>
    <property type="match status" value="1"/>
</dbReference>
<dbReference type="InterPro" id="IPR050121">
    <property type="entry name" value="Cytochrome_P450_monoxygenase"/>
</dbReference>
<evidence type="ECO:0000256" key="7">
    <source>
        <dbReference type="SAM" id="Phobius"/>
    </source>
</evidence>
<evidence type="ECO:0000313" key="8">
    <source>
        <dbReference type="EMBL" id="KAL2832310.1"/>
    </source>
</evidence>
<evidence type="ECO:0000256" key="6">
    <source>
        <dbReference type="RuleBase" id="RU000461"/>
    </source>
</evidence>
<organism evidence="8 9">
    <name type="scientific">Aspergillus pseudoustus</name>
    <dbReference type="NCBI Taxonomy" id="1810923"/>
    <lineage>
        <taxon>Eukaryota</taxon>
        <taxon>Fungi</taxon>
        <taxon>Dikarya</taxon>
        <taxon>Ascomycota</taxon>
        <taxon>Pezizomycotina</taxon>
        <taxon>Eurotiomycetes</taxon>
        <taxon>Eurotiomycetidae</taxon>
        <taxon>Eurotiales</taxon>
        <taxon>Aspergillaceae</taxon>
        <taxon>Aspergillus</taxon>
        <taxon>Aspergillus subgen. Nidulantes</taxon>
    </lineage>
</organism>
<protein>
    <submittedName>
        <fullName evidence="8">Cytochrome P450</fullName>
    </submittedName>
</protein>
<dbReference type="InterPro" id="IPR036396">
    <property type="entry name" value="Cyt_P450_sf"/>
</dbReference>
<evidence type="ECO:0000256" key="2">
    <source>
        <dbReference type="ARBA" id="ARBA00010617"/>
    </source>
</evidence>
<proteinExistence type="inferred from homology"/>
<keyword evidence="7" id="KW-0472">Membrane</keyword>
<dbReference type="SUPFAM" id="SSF48264">
    <property type="entry name" value="Cytochrome P450"/>
    <property type="match status" value="1"/>
</dbReference>
<evidence type="ECO:0000256" key="5">
    <source>
        <dbReference type="ARBA" id="ARBA00023004"/>
    </source>
</evidence>
<dbReference type="PROSITE" id="PS00086">
    <property type="entry name" value="CYTOCHROME_P450"/>
    <property type="match status" value="1"/>
</dbReference>
<sequence length="502" mass="56455">MALHSALRNLDISSWSTSELAFRGFLLILVVLLAKLGISVYRIYLHPLSCFHGLPAVCISENWLYKTTWSGTAEETFEALHEKYKTKALRIAPNELHITDIELYKVIYSQTKPFLKHDKFYDAFNTPHTVFAETDSALHMERRRLLSPLFSKVGVYKLEPVIRDKVLALADKVERLMRSLMTTDIITEFAFSKSANLIDESPTDMDSWFLEAFDVGSQSIVEMQYRLILRLAARFLPSWAIMLLSAKVGTILRLQMFARDCMERWQAQDQDESESSLPVVFDSLRSLSDEAKVSEAMDILIAGADTTASTLTTAIYHILRNLDIKTRLVKELDDASLLAKQMPSLQALEGLECLGACVKESIRVGMAVPGRLPRVVPAGEPFIVEGKVVPPGTIVGMSTYTMHNSVEAWGPDARDFNPSRWIGPHSKSLEQWLCTFSKGARMCLGQNVAPAEITLALAYFFRNYEMTLASQQAAPKALDRFTLQYERPGLPVMFRPRVGKGD</sequence>
<dbReference type="PRINTS" id="PR00463">
    <property type="entry name" value="EP450I"/>
</dbReference>
<keyword evidence="6" id="KW-0503">Monooxygenase</keyword>
<dbReference type="PRINTS" id="PR00385">
    <property type="entry name" value="P450"/>
</dbReference>
<dbReference type="PANTHER" id="PTHR24305">
    <property type="entry name" value="CYTOCHROME P450"/>
    <property type="match status" value="1"/>
</dbReference>
<dbReference type="InterPro" id="IPR017972">
    <property type="entry name" value="Cyt_P450_CS"/>
</dbReference>
<evidence type="ECO:0000256" key="3">
    <source>
        <dbReference type="ARBA" id="ARBA00022723"/>
    </source>
</evidence>
<name>A0ABR4IX55_9EURO</name>
<keyword evidence="3 6" id="KW-0479">Metal-binding</keyword>
<dbReference type="EMBL" id="JBFXLU010000263">
    <property type="protein sequence ID" value="KAL2832310.1"/>
    <property type="molecule type" value="Genomic_DNA"/>
</dbReference>
<dbReference type="InterPro" id="IPR001128">
    <property type="entry name" value="Cyt_P450"/>
</dbReference>
<comment type="caution">
    <text evidence="8">The sequence shown here is derived from an EMBL/GenBank/DDBJ whole genome shotgun (WGS) entry which is preliminary data.</text>
</comment>
<gene>
    <name evidence="8" type="ORF">BJY01DRAFT_260260</name>
</gene>
<evidence type="ECO:0000256" key="1">
    <source>
        <dbReference type="ARBA" id="ARBA00001971"/>
    </source>
</evidence>
<dbReference type="Gene3D" id="1.10.630.10">
    <property type="entry name" value="Cytochrome P450"/>
    <property type="match status" value="1"/>
</dbReference>
<comment type="cofactor">
    <cofactor evidence="1">
        <name>heme</name>
        <dbReference type="ChEBI" id="CHEBI:30413"/>
    </cofactor>
</comment>
<evidence type="ECO:0000256" key="4">
    <source>
        <dbReference type="ARBA" id="ARBA00023002"/>
    </source>
</evidence>
<accession>A0ABR4IX55</accession>
<keyword evidence="9" id="KW-1185">Reference proteome</keyword>
<dbReference type="Proteomes" id="UP001610446">
    <property type="component" value="Unassembled WGS sequence"/>
</dbReference>
<dbReference type="PANTHER" id="PTHR24305:SF234">
    <property type="entry name" value="CYTOCHROME P450"/>
    <property type="match status" value="1"/>
</dbReference>
<evidence type="ECO:0000313" key="9">
    <source>
        <dbReference type="Proteomes" id="UP001610446"/>
    </source>
</evidence>